<dbReference type="GO" id="GO:0009742">
    <property type="term" value="P:brassinosteroid mediated signaling pathway"/>
    <property type="evidence" value="ECO:0007669"/>
    <property type="project" value="TreeGrafter"/>
</dbReference>
<dbReference type="AlphaFoldDB" id="A0AAU9NXD3"/>
<evidence type="ECO:0000256" key="6">
    <source>
        <dbReference type="ARBA" id="ARBA00022840"/>
    </source>
</evidence>
<evidence type="ECO:0000256" key="2">
    <source>
        <dbReference type="ARBA" id="ARBA00022527"/>
    </source>
</evidence>
<dbReference type="InterPro" id="IPR000626">
    <property type="entry name" value="Ubiquitin-like_dom"/>
</dbReference>
<dbReference type="PANTHER" id="PTHR24057:SF42">
    <property type="entry name" value="SHAGGY-RELATED PROTEIN KINASE ETA"/>
    <property type="match status" value="1"/>
</dbReference>
<dbReference type="InterPro" id="IPR000719">
    <property type="entry name" value="Prot_kinase_dom"/>
</dbReference>
<dbReference type="GO" id="GO:0005524">
    <property type="term" value="F:ATP binding"/>
    <property type="evidence" value="ECO:0007669"/>
    <property type="project" value="UniProtKB-KW"/>
</dbReference>
<accession>A0AAU9NXD3</accession>
<evidence type="ECO:0000313" key="10">
    <source>
        <dbReference type="Proteomes" id="UP001157418"/>
    </source>
</evidence>
<proteinExistence type="inferred from homology"/>
<dbReference type="Pfam" id="PF00069">
    <property type="entry name" value="Pkinase"/>
    <property type="match status" value="1"/>
</dbReference>
<keyword evidence="4" id="KW-0547">Nucleotide-binding</keyword>
<keyword evidence="10" id="KW-1185">Reference proteome</keyword>
<dbReference type="GO" id="GO:0030154">
    <property type="term" value="P:cell differentiation"/>
    <property type="evidence" value="ECO:0007669"/>
    <property type="project" value="TreeGrafter"/>
</dbReference>
<name>A0AAU9NXD3_9ASTR</name>
<dbReference type="SUPFAM" id="SSF54236">
    <property type="entry name" value="Ubiquitin-like"/>
    <property type="match status" value="1"/>
</dbReference>
<dbReference type="PROSITE" id="PS50053">
    <property type="entry name" value="UBIQUITIN_2"/>
    <property type="match status" value="1"/>
</dbReference>
<dbReference type="GO" id="GO:0005737">
    <property type="term" value="C:cytoplasm"/>
    <property type="evidence" value="ECO:0007669"/>
    <property type="project" value="TreeGrafter"/>
</dbReference>
<keyword evidence="5" id="KW-0418">Kinase</keyword>
<keyword evidence="6" id="KW-0067">ATP-binding</keyword>
<dbReference type="SMART" id="SM00213">
    <property type="entry name" value="UBQ"/>
    <property type="match status" value="1"/>
</dbReference>
<dbReference type="PANTHER" id="PTHR24057">
    <property type="entry name" value="GLYCOGEN SYNTHASE KINASE-3 ALPHA"/>
    <property type="match status" value="1"/>
</dbReference>
<dbReference type="InterPro" id="IPR050591">
    <property type="entry name" value="GSK-3"/>
</dbReference>
<reference evidence="9 10" key="1">
    <citation type="submission" date="2022-01" db="EMBL/GenBank/DDBJ databases">
        <authorList>
            <person name="Xiong W."/>
            <person name="Schranz E."/>
        </authorList>
    </citation>
    <scope>NUCLEOTIDE SEQUENCE [LARGE SCALE GENOMIC DNA]</scope>
</reference>
<keyword evidence="3" id="KW-0808">Transferase</keyword>
<comment type="similarity">
    <text evidence="1">Belongs to the protein kinase superfamily. CMGC Ser/Thr protein kinase family. GSK-3 subfamily.</text>
</comment>
<gene>
    <name evidence="9" type="ORF">LVIROSA_LOCUS28631</name>
</gene>
<dbReference type="Proteomes" id="UP001157418">
    <property type="component" value="Unassembled WGS sequence"/>
</dbReference>
<evidence type="ECO:0000313" key="9">
    <source>
        <dbReference type="EMBL" id="CAH1442657.1"/>
    </source>
</evidence>
<dbReference type="Pfam" id="PF00240">
    <property type="entry name" value="ubiquitin"/>
    <property type="match status" value="1"/>
</dbReference>
<dbReference type="SUPFAM" id="SSF56112">
    <property type="entry name" value="Protein kinase-like (PK-like)"/>
    <property type="match status" value="1"/>
</dbReference>
<dbReference type="Gene3D" id="1.10.510.10">
    <property type="entry name" value="Transferase(Phosphotransferase) domain 1"/>
    <property type="match status" value="1"/>
</dbReference>
<dbReference type="GO" id="GO:0004674">
    <property type="term" value="F:protein serine/threonine kinase activity"/>
    <property type="evidence" value="ECO:0007669"/>
    <property type="project" value="UniProtKB-KW"/>
</dbReference>
<evidence type="ECO:0000256" key="3">
    <source>
        <dbReference type="ARBA" id="ARBA00022679"/>
    </source>
</evidence>
<dbReference type="EMBL" id="CAKMRJ010005412">
    <property type="protein sequence ID" value="CAH1442657.1"/>
    <property type="molecule type" value="Genomic_DNA"/>
</dbReference>
<dbReference type="InterPro" id="IPR011009">
    <property type="entry name" value="Kinase-like_dom_sf"/>
</dbReference>
<protein>
    <recommendedName>
        <fullName evidence="11">Ubiquitin-like domain-containing protein</fullName>
    </recommendedName>
</protein>
<sequence length="232" mass="25749">MSPQVCSFPQNSYRRSSSPTLHRALLSSIPWTPTAATWSFPFVDVDQGNMHIVKVQNVHATAATRPVILEIKAYLNELDTCNIYGATNQVPIHALKEQIASVTGVLSEQQRLICRGKVLKDDQLLSAYHVEDGHTLHLVDPFTHQVKICDFGSAKMLVRGEENISYICSRFYRAPQLIFGAIEYTTSIDIWSAGCILAELLLDSVIASIMSFPDSSTVEKLLLLLKSNNEGL</sequence>
<dbReference type="GO" id="GO:0005634">
    <property type="term" value="C:nucleus"/>
    <property type="evidence" value="ECO:0007669"/>
    <property type="project" value="TreeGrafter"/>
</dbReference>
<evidence type="ECO:0000259" key="7">
    <source>
        <dbReference type="PROSITE" id="PS50011"/>
    </source>
</evidence>
<dbReference type="Gene3D" id="3.10.20.90">
    <property type="entry name" value="Phosphatidylinositol 3-kinase Catalytic Subunit, Chain A, domain 1"/>
    <property type="match status" value="1"/>
</dbReference>
<dbReference type="FunFam" id="3.10.20.90:FF:000154">
    <property type="entry name" value="Large proline-rich protein BAG6"/>
    <property type="match status" value="1"/>
</dbReference>
<evidence type="ECO:0008006" key="11">
    <source>
        <dbReference type="Google" id="ProtNLM"/>
    </source>
</evidence>
<evidence type="ECO:0000256" key="5">
    <source>
        <dbReference type="ARBA" id="ARBA00022777"/>
    </source>
</evidence>
<dbReference type="InterPro" id="IPR029071">
    <property type="entry name" value="Ubiquitin-like_domsf"/>
</dbReference>
<dbReference type="PROSITE" id="PS50011">
    <property type="entry name" value="PROTEIN_KINASE_DOM"/>
    <property type="match status" value="1"/>
</dbReference>
<feature type="domain" description="Protein kinase" evidence="7">
    <location>
        <begin position="1"/>
        <end position="232"/>
    </location>
</feature>
<organism evidence="9 10">
    <name type="scientific">Lactuca virosa</name>
    <dbReference type="NCBI Taxonomy" id="75947"/>
    <lineage>
        <taxon>Eukaryota</taxon>
        <taxon>Viridiplantae</taxon>
        <taxon>Streptophyta</taxon>
        <taxon>Embryophyta</taxon>
        <taxon>Tracheophyta</taxon>
        <taxon>Spermatophyta</taxon>
        <taxon>Magnoliopsida</taxon>
        <taxon>eudicotyledons</taxon>
        <taxon>Gunneridae</taxon>
        <taxon>Pentapetalae</taxon>
        <taxon>asterids</taxon>
        <taxon>campanulids</taxon>
        <taxon>Asterales</taxon>
        <taxon>Asteraceae</taxon>
        <taxon>Cichorioideae</taxon>
        <taxon>Cichorieae</taxon>
        <taxon>Lactucinae</taxon>
        <taxon>Lactuca</taxon>
    </lineage>
</organism>
<evidence type="ECO:0000259" key="8">
    <source>
        <dbReference type="PROSITE" id="PS50053"/>
    </source>
</evidence>
<evidence type="ECO:0000256" key="1">
    <source>
        <dbReference type="ARBA" id="ARBA00005527"/>
    </source>
</evidence>
<evidence type="ECO:0000256" key="4">
    <source>
        <dbReference type="ARBA" id="ARBA00022741"/>
    </source>
</evidence>
<comment type="caution">
    <text evidence="9">The sequence shown here is derived from an EMBL/GenBank/DDBJ whole genome shotgun (WGS) entry which is preliminary data.</text>
</comment>
<feature type="domain" description="Ubiquitin-like" evidence="8">
    <location>
        <begin position="92"/>
        <end position="139"/>
    </location>
</feature>
<dbReference type="SMART" id="SM00220">
    <property type="entry name" value="S_TKc"/>
    <property type="match status" value="1"/>
</dbReference>
<keyword evidence="2" id="KW-0723">Serine/threonine-protein kinase</keyword>